<evidence type="ECO:0008006" key="3">
    <source>
        <dbReference type="Google" id="ProtNLM"/>
    </source>
</evidence>
<dbReference type="CDD" id="cd07516">
    <property type="entry name" value="HAD_Pase"/>
    <property type="match status" value="1"/>
</dbReference>
<dbReference type="InterPro" id="IPR036412">
    <property type="entry name" value="HAD-like_sf"/>
</dbReference>
<dbReference type="SFLD" id="SFLDG01140">
    <property type="entry name" value="C2.B:_Phosphomannomutase_and_P"/>
    <property type="match status" value="1"/>
</dbReference>
<reference evidence="1 2" key="1">
    <citation type="journal article" date="2014" name="Antonie Van Leeuwenhoek">
        <title>Fictibacillus enclensis sp. nov., isolated from marine sediment.</title>
        <authorList>
            <person name="Dastager S.G."/>
            <person name="Mawlankar R."/>
            <person name="Srinivasan K."/>
            <person name="Tang S.K."/>
            <person name="Lee J.C."/>
            <person name="Ramana V.V."/>
            <person name="Shouche Y.S."/>
        </authorList>
    </citation>
    <scope>NUCLEOTIDE SEQUENCE [LARGE SCALE GENOMIC DNA]</scope>
    <source>
        <strain evidence="1 2">NIO-1003</strain>
    </source>
</reference>
<dbReference type="OrthoDB" id="9806027at2"/>
<sequence>MKLIAIDLDGTLLNKKGSISHENAQAIKEAQMMGHVVSICTGRAVEDVLNLLQEAGVECPVIGANGAVLYADGKVVDHHPLQKEHAASILTKLEELQVFYHLHTNKGIHTPDFGQEGIQVEIDMAKSANPELNAEELWDAAQGYLKQFGQISIDSFRSIWTEDLTVNKILPFSYSEKKLEEIYRFAKQFEDLSVTSSAQHNLEINDEKANKGNGILGMADHFGIPQENTVAIGDNMNDWPMMKTAGTAIAMGNALPEIKEICHFTTLENDAHGVAHAIREFVLKQALV</sequence>
<comment type="caution">
    <text evidence="1">The sequence shown here is derived from an EMBL/GenBank/DDBJ whole genome shotgun (WGS) entry which is preliminary data.</text>
</comment>
<dbReference type="GO" id="GO:0016791">
    <property type="term" value="F:phosphatase activity"/>
    <property type="evidence" value="ECO:0007669"/>
    <property type="project" value="UniProtKB-ARBA"/>
</dbReference>
<dbReference type="Gene3D" id="3.40.50.1000">
    <property type="entry name" value="HAD superfamily/HAD-like"/>
    <property type="match status" value="1"/>
</dbReference>
<dbReference type="GO" id="GO:0000287">
    <property type="term" value="F:magnesium ion binding"/>
    <property type="evidence" value="ECO:0007669"/>
    <property type="project" value="TreeGrafter"/>
</dbReference>
<dbReference type="SFLD" id="SFLDS00003">
    <property type="entry name" value="Haloacid_Dehalogenase"/>
    <property type="match status" value="1"/>
</dbReference>
<protein>
    <recommendedName>
        <fullName evidence="3">Hydrolase</fullName>
    </recommendedName>
</protein>
<accession>A0A0V8J8L1</accession>
<dbReference type="InterPro" id="IPR006379">
    <property type="entry name" value="HAD-SF_hydro_IIB"/>
</dbReference>
<dbReference type="PANTHER" id="PTHR10000:SF55">
    <property type="entry name" value="5-AMINO-6-(5-PHOSPHO-D-RIBITYLAMINO)URACIL PHOSPHATASE YCSE"/>
    <property type="match status" value="1"/>
</dbReference>
<dbReference type="Proteomes" id="UP000054099">
    <property type="component" value="Unassembled WGS sequence"/>
</dbReference>
<gene>
    <name evidence="1" type="ORF">AS030_12990</name>
</gene>
<dbReference type="SFLD" id="SFLDG01144">
    <property type="entry name" value="C2.B.4:_PGP_Like"/>
    <property type="match status" value="1"/>
</dbReference>
<dbReference type="AlphaFoldDB" id="A0A0V8J8L1"/>
<evidence type="ECO:0000313" key="2">
    <source>
        <dbReference type="Proteomes" id="UP000054099"/>
    </source>
</evidence>
<evidence type="ECO:0000313" key="1">
    <source>
        <dbReference type="EMBL" id="KSU83471.1"/>
    </source>
</evidence>
<dbReference type="Gene3D" id="3.30.1240.10">
    <property type="match status" value="1"/>
</dbReference>
<dbReference type="InterPro" id="IPR023214">
    <property type="entry name" value="HAD_sf"/>
</dbReference>
<dbReference type="EMBL" id="LNQN01000002">
    <property type="protein sequence ID" value="KSU83471.1"/>
    <property type="molecule type" value="Genomic_DNA"/>
</dbReference>
<dbReference type="Pfam" id="PF08282">
    <property type="entry name" value="Hydrolase_3"/>
    <property type="match status" value="1"/>
</dbReference>
<dbReference type="NCBIfam" id="TIGR01484">
    <property type="entry name" value="HAD-SF-IIB"/>
    <property type="match status" value="1"/>
</dbReference>
<dbReference type="NCBIfam" id="TIGR00099">
    <property type="entry name" value="Cof-subfamily"/>
    <property type="match status" value="1"/>
</dbReference>
<keyword evidence="2" id="KW-1185">Reference proteome</keyword>
<dbReference type="SUPFAM" id="SSF56784">
    <property type="entry name" value="HAD-like"/>
    <property type="match status" value="1"/>
</dbReference>
<dbReference type="RefSeq" id="WP_061972310.1">
    <property type="nucleotide sequence ID" value="NZ_FMAV01000002.1"/>
</dbReference>
<proteinExistence type="predicted"/>
<dbReference type="PANTHER" id="PTHR10000">
    <property type="entry name" value="PHOSPHOSERINE PHOSPHATASE"/>
    <property type="match status" value="1"/>
</dbReference>
<dbReference type="GO" id="GO:0005829">
    <property type="term" value="C:cytosol"/>
    <property type="evidence" value="ECO:0007669"/>
    <property type="project" value="TreeGrafter"/>
</dbReference>
<dbReference type="PROSITE" id="PS01228">
    <property type="entry name" value="COF_1"/>
    <property type="match status" value="1"/>
</dbReference>
<dbReference type="InterPro" id="IPR000150">
    <property type="entry name" value="Cof"/>
</dbReference>
<organism evidence="1 2">
    <name type="scientific">Fictibacillus enclensis</name>
    <dbReference type="NCBI Taxonomy" id="1017270"/>
    <lineage>
        <taxon>Bacteria</taxon>
        <taxon>Bacillati</taxon>
        <taxon>Bacillota</taxon>
        <taxon>Bacilli</taxon>
        <taxon>Bacillales</taxon>
        <taxon>Fictibacillaceae</taxon>
        <taxon>Fictibacillus</taxon>
    </lineage>
</organism>
<name>A0A0V8J8L1_9BACL</name>